<feature type="chain" id="PRO_5020311610" evidence="2">
    <location>
        <begin position="31"/>
        <end position="200"/>
    </location>
</feature>
<keyword evidence="4" id="KW-1185">Reference proteome</keyword>
<keyword evidence="1" id="KW-1133">Transmembrane helix</keyword>
<keyword evidence="1" id="KW-0472">Membrane</keyword>
<proteinExistence type="predicted"/>
<feature type="signal peptide" evidence="2">
    <location>
        <begin position="1"/>
        <end position="30"/>
    </location>
</feature>
<dbReference type="AlphaFoldDB" id="A0A4Q9G760"/>
<protein>
    <submittedName>
        <fullName evidence="3">VPLPA-CTERM sorting domain-containing protein</fullName>
    </submittedName>
</protein>
<gene>
    <name evidence="3" type="ORF">EYE42_04450</name>
</gene>
<evidence type="ECO:0000313" key="3">
    <source>
        <dbReference type="EMBL" id="TBN42676.1"/>
    </source>
</evidence>
<accession>A0A4Q9G760</accession>
<dbReference type="NCBIfam" id="TIGR03370">
    <property type="entry name" value="VPLPA-CTERM"/>
    <property type="match status" value="1"/>
</dbReference>
<sequence>MGLAVEKGILTMKMVIAASILALTCGVAQAATCTSTYQNGNGNGKTKSVTYMLEQGSATVVADCYSNNDTNTIDASFAIGGISNWMLADKTDDNDAYLDGGFSQFGAGTWSVVNPLGYESIMVTLKQGRSFAAFLLDSTAPLSGIWNTFGPGQGTGGLSHASVYFSGDTAPAPVPLPAGVALLPAGLAGLALLRRRRKAA</sequence>
<keyword evidence="1" id="KW-0812">Transmembrane</keyword>
<feature type="transmembrane region" description="Helical" evidence="1">
    <location>
        <begin position="174"/>
        <end position="193"/>
    </location>
</feature>
<dbReference type="InterPro" id="IPR022472">
    <property type="entry name" value="VPLPA-CTERM"/>
</dbReference>
<dbReference type="EMBL" id="SISK01000002">
    <property type="protein sequence ID" value="TBN42676.1"/>
    <property type="molecule type" value="Genomic_DNA"/>
</dbReference>
<organism evidence="3 4">
    <name type="scientific">Paracoccus subflavus</name>
    <dbReference type="NCBI Taxonomy" id="2528244"/>
    <lineage>
        <taxon>Bacteria</taxon>
        <taxon>Pseudomonadati</taxon>
        <taxon>Pseudomonadota</taxon>
        <taxon>Alphaproteobacteria</taxon>
        <taxon>Rhodobacterales</taxon>
        <taxon>Paracoccaceae</taxon>
        <taxon>Paracoccus</taxon>
    </lineage>
</organism>
<evidence type="ECO:0000313" key="4">
    <source>
        <dbReference type="Proteomes" id="UP000293520"/>
    </source>
</evidence>
<keyword evidence="2" id="KW-0732">Signal</keyword>
<comment type="caution">
    <text evidence="3">The sequence shown here is derived from an EMBL/GenBank/DDBJ whole genome shotgun (WGS) entry which is preliminary data.</text>
</comment>
<name>A0A4Q9G760_9RHOB</name>
<dbReference type="OrthoDB" id="7876966at2"/>
<evidence type="ECO:0000256" key="2">
    <source>
        <dbReference type="SAM" id="SignalP"/>
    </source>
</evidence>
<evidence type="ECO:0000256" key="1">
    <source>
        <dbReference type="SAM" id="Phobius"/>
    </source>
</evidence>
<dbReference type="Proteomes" id="UP000293520">
    <property type="component" value="Unassembled WGS sequence"/>
</dbReference>
<reference evidence="3 4" key="1">
    <citation type="submission" date="2019-02" db="EMBL/GenBank/DDBJ databases">
        <title>Paracoccus subflavus sp. nov., isolated from marine sediment of the Pacific Ocean.</title>
        <authorList>
            <person name="Zhang G."/>
        </authorList>
    </citation>
    <scope>NUCLEOTIDE SEQUENCE [LARGE SCALE GENOMIC DNA]</scope>
    <source>
        <strain evidence="3 4">GY0581</strain>
    </source>
</reference>